<keyword evidence="1" id="KW-0472">Membrane</keyword>
<gene>
    <name evidence="2" type="ORF">E2L08_01135</name>
</gene>
<keyword evidence="1" id="KW-0812">Transmembrane</keyword>
<proteinExistence type="predicted"/>
<comment type="caution">
    <text evidence="2">The sequence shown here is derived from an EMBL/GenBank/DDBJ whole genome shotgun (WGS) entry which is preliminary data.</text>
</comment>
<feature type="transmembrane region" description="Helical" evidence="1">
    <location>
        <begin position="149"/>
        <end position="173"/>
    </location>
</feature>
<feature type="transmembrane region" description="Helical" evidence="1">
    <location>
        <begin position="20"/>
        <end position="39"/>
    </location>
</feature>
<keyword evidence="3" id="KW-1185">Reference proteome</keyword>
<dbReference type="OrthoDB" id="7847071at2"/>
<evidence type="ECO:0000313" key="2">
    <source>
        <dbReference type="EMBL" id="TDL84106.1"/>
    </source>
</evidence>
<accession>A0A4R6AQ01</accession>
<feature type="transmembrane region" description="Helical" evidence="1">
    <location>
        <begin position="108"/>
        <end position="128"/>
    </location>
</feature>
<feature type="transmembrane region" description="Helical" evidence="1">
    <location>
        <begin position="78"/>
        <end position="102"/>
    </location>
</feature>
<protein>
    <submittedName>
        <fullName evidence="2">Component of SufBCD complex</fullName>
    </submittedName>
</protein>
<name>A0A4R6AQ01_9RHOB</name>
<sequence>MDWYGTIFELIDMRSFSNLWYWIALATVWSTAGHYVLGIPYDMVGRAARGGEGAAQAEADLAALTDIRVRRILYIAEVAGLWLVAIAAAVLTALLVLATVYGVEFAQAVILIAAPMTGVGALSVRTAARIADHGLEGAALRRTLGRHRLIVQAIGLVSVFVTAMWGMFVNLYVGPLL</sequence>
<evidence type="ECO:0000313" key="3">
    <source>
        <dbReference type="Proteomes" id="UP000295701"/>
    </source>
</evidence>
<reference evidence="2 3" key="1">
    <citation type="submission" date="2019-03" db="EMBL/GenBank/DDBJ databases">
        <title>Primorskyibacter sp. SS33 isolated from sediments.</title>
        <authorList>
            <person name="Xunke S."/>
        </authorList>
    </citation>
    <scope>NUCLEOTIDE SEQUENCE [LARGE SCALE GENOMIC DNA]</scope>
    <source>
        <strain evidence="2 3">SS33</strain>
    </source>
</reference>
<dbReference type="RefSeq" id="WP_133395205.1">
    <property type="nucleotide sequence ID" value="NZ_SNAA01000001.1"/>
</dbReference>
<dbReference type="AlphaFoldDB" id="A0A4R6AQ01"/>
<keyword evidence="1" id="KW-1133">Transmembrane helix</keyword>
<dbReference type="EMBL" id="SNAA01000001">
    <property type="protein sequence ID" value="TDL84106.1"/>
    <property type="molecule type" value="Genomic_DNA"/>
</dbReference>
<evidence type="ECO:0000256" key="1">
    <source>
        <dbReference type="SAM" id="Phobius"/>
    </source>
</evidence>
<dbReference type="Proteomes" id="UP000295701">
    <property type="component" value="Unassembled WGS sequence"/>
</dbReference>
<organism evidence="2 3">
    <name type="scientific">Palleronia sediminis</name>
    <dbReference type="NCBI Taxonomy" id="2547833"/>
    <lineage>
        <taxon>Bacteria</taxon>
        <taxon>Pseudomonadati</taxon>
        <taxon>Pseudomonadota</taxon>
        <taxon>Alphaproteobacteria</taxon>
        <taxon>Rhodobacterales</taxon>
        <taxon>Roseobacteraceae</taxon>
        <taxon>Palleronia</taxon>
    </lineage>
</organism>